<comment type="caution">
    <text evidence="1">The sequence shown here is derived from an EMBL/GenBank/DDBJ whole genome shotgun (WGS) entry which is preliminary data.</text>
</comment>
<evidence type="ECO:0000313" key="1">
    <source>
        <dbReference type="EMBL" id="ENX07627.1"/>
    </source>
</evidence>
<dbReference type="Proteomes" id="UP000013101">
    <property type="component" value="Unassembled WGS sequence"/>
</dbReference>
<evidence type="ECO:0000313" key="2">
    <source>
        <dbReference type="Proteomes" id="UP000013101"/>
    </source>
</evidence>
<dbReference type="EMBL" id="APRS01000015">
    <property type="protein sequence ID" value="ENX07627.1"/>
    <property type="molecule type" value="Genomic_DNA"/>
</dbReference>
<proteinExistence type="predicted"/>
<evidence type="ECO:0008006" key="3">
    <source>
        <dbReference type="Google" id="ProtNLM"/>
    </source>
</evidence>
<dbReference type="PATRIC" id="fig|1217693.3.peg.2578"/>
<dbReference type="RefSeq" id="WP_005236563.1">
    <property type="nucleotide sequence ID" value="NZ_CP083658.1"/>
</dbReference>
<accession>N9NY85</accession>
<organism evidence="1 2">
    <name type="scientific">Acinetobacter variabilis</name>
    <dbReference type="NCBI Taxonomy" id="70346"/>
    <lineage>
        <taxon>Bacteria</taxon>
        <taxon>Pseudomonadati</taxon>
        <taxon>Pseudomonadota</taxon>
        <taxon>Gammaproteobacteria</taxon>
        <taxon>Moraxellales</taxon>
        <taxon>Moraxellaceae</taxon>
        <taxon>Acinetobacter</taxon>
    </lineage>
</organism>
<name>N9NY85_9GAMM</name>
<sequence length="198" mass="23670">MMIHEQSKIEASNHKAWFQSTFNANEVEQLHNIGIECNADKKFYKYEILDIFGHLKNRKLKKCEALHQKFIERYISLVPPFLRNQIDVELIRGDDYYAAWFFNRHCFFEDYKRAKNKPAWAGAHKLLWSPVIDDLTPDECKRYSNKIFNIDDDFLEQAVLHWEKPKHGCRCALLVLRESSFKRELELGRCEMWTKKAP</sequence>
<dbReference type="AlphaFoldDB" id="N9NY85"/>
<dbReference type="OrthoDB" id="6698847at2"/>
<reference evidence="1 2" key="1">
    <citation type="submission" date="2013-02" db="EMBL/GenBank/DDBJ databases">
        <title>The Genome Sequence of Acinetobacter sp. NIPH 2171.</title>
        <authorList>
            <consortium name="The Broad Institute Genome Sequencing Platform"/>
            <consortium name="The Broad Institute Genome Sequencing Center for Infectious Disease"/>
            <person name="Cerqueira G."/>
            <person name="Feldgarden M."/>
            <person name="Courvalin P."/>
            <person name="Perichon B."/>
            <person name="Grillot-Courvalin C."/>
            <person name="Clermont D."/>
            <person name="Rocha E."/>
            <person name="Yoon E.-J."/>
            <person name="Nemec A."/>
            <person name="Walker B."/>
            <person name="Young S.K."/>
            <person name="Zeng Q."/>
            <person name="Gargeya S."/>
            <person name="Fitzgerald M."/>
            <person name="Haas B."/>
            <person name="Abouelleil A."/>
            <person name="Alvarado L."/>
            <person name="Arachchi H.M."/>
            <person name="Berlin A.M."/>
            <person name="Chapman S.B."/>
            <person name="Dewar J."/>
            <person name="Goldberg J."/>
            <person name="Griggs A."/>
            <person name="Gujja S."/>
            <person name="Hansen M."/>
            <person name="Howarth C."/>
            <person name="Imamovic A."/>
            <person name="Larimer J."/>
            <person name="McCowan C."/>
            <person name="Murphy C."/>
            <person name="Neiman D."/>
            <person name="Pearson M."/>
            <person name="Priest M."/>
            <person name="Roberts A."/>
            <person name="Saif S."/>
            <person name="Shea T."/>
            <person name="Sisk P."/>
            <person name="Sykes S."/>
            <person name="Wortman J."/>
            <person name="Nusbaum C."/>
            <person name="Birren B."/>
        </authorList>
    </citation>
    <scope>NUCLEOTIDE SEQUENCE [LARGE SCALE GENOMIC DNA]</scope>
    <source>
        <strain evidence="1 2">NIPH 2171</strain>
    </source>
</reference>
<protein>
    <recommendedName>
        <fullName evidence="3">Phage head morphogenesis domain-containing protein</fullName>
    </recommendedName>
</protein>
<gene>
    <name evidence="1" type="ORF">F897_02663</name>
</gene>
<dbReference type="STRING" id="70346.F897_02663"/>
<dbReference type="HOGENOM" id="CLU_1399857_0_0_6"/>